<dbReference type="InterPro" id="IPR004925">
    <property type="entry name" value="HpaB/PvcC/4-BUDH"/>
</dbReference>
<dbReference type="InterPro" id="IPR009100">
    <property type="entry name" value="AcylCoA_DH/oxidase_NM_dom_sf"/>
</dbReference>
<dbReference type="InterPro" id="IPR012687">
    <property type="entry name" value="HpaB_Deino-type"/>
</dbReference>
<dbReference type="EMBL" id="JACSQN010000027">
    <property type="protein sequence ID" value="MBD7986289.1"/>
    <property type="molecule type" value="Genomic_DNA"/>
</dbReference>
<evidence type="ECO:0000313" key="6">
    <source>
        <dbReference type="EMBL" id="MBD7986289.1"/>
    </source>
</evidence>
<keyword evidence="2" id="KW-0274">FAD</keyword>
<dbReference type="InterPro" id="IPR024719">
    <property type="entry name" value="HpaB/PvcC/4-BUDH_C"/>
</dbReference>
<dbReference type="InterPro" id="IPR036250">
    <property type="entry name" value="AcylCo_DH-like_C"/>
</dbReference>
<dbReference type="Gene3D" id="2.40.110.10">
    <property type="entry name" value="Butyryl-CoA Dehydrogenase, subunit A, domain 2"/>
    <property type="match status" value="1"/>
</dbReference>
<evidence type="ECO:0000256" key="2">
    <source>
        <dbReference type="ARBA" id="ARBA00022827"/>
    </source>
</evidence>
<dbReference type="Gene3D" id="1.10.3140.10">
    <property type="entry name" value="4-hydroxybutyryl-coa dehydratase, domain 1"/>
    <property type="match status" value="1"/>
</dbReference>
<keyword evidence="3 6" id="KW-0560">Oxidoreductase</keyword>
<keyword evidence="1" id="KW-0285">Flavoprotein</keyword>
<name>A0ABR8UE34_9BACL</name>
<feature type="domain" description="HpaB/PvcC/4-BUDH N-terminal" evidence="5">
    <location>
        <begin position="6"/>
        <end position="271"/>
    </location>
</feature>
<dbReference type="GO" id="GO:0052881">
    <property type="term" value="F:4-hydroxyphenylacetate 3-monooxygenase activity"/>
    <property type="evidence" value="ECO:0007669"/>
    <property type="project" value="UniProtKB-EC"/>
</dbReference>
<dbReference type="Pfam" id="PF03241">
    <property type="entry name" value="HpaB"/>
    <property type="match status" value="1"/>
</dbReference>
<accession>A0ABR8UE34</accession>
<evidence type="ECO:0000259" key="5">
    <source>
        <dbReference type="Pfam" id="PF11794"/>
    </source>
</evidence>
<evidence type="ECO:0000256" key="1">
    <source>
        <dbReference type="ARBA" id="ARBA00022630"/>
    </source>
</evidence>
<dbReference type="SUPFAM" id="SSF56645">
    <property type="entry name" value="Acyl-CoA dehydrogenase NM domain-like"/>
    <property type="match status" value="1"/>
</dbReference>
<dbReference type="Pfam" id="PF11794">
    <property type="entry name" value="HpaB_N"/>
    <property type="match status" value="1"/>
</dbReference>
<protein>
    <submittedName>
        <fullName evidence="6">4-hydroxyphenylacetate 3-monooxygenase, oxygenase component</fullName>
        <ecNumber evidence="6">1.14.14.9</ecNumber>
    </submittedName>
</protein>
<dbReference type="RefSeq" id="WP_191696123.1">
    <property type="nucleotide sequence ID" value="NZ_JACSQN010000027.1"/>
</dbReference>
<gene>
    <name evidence="6" type="primary">hpaB</name>
    <name evidence="6" type="ORF">H9649_17090</name>
</gene>
<dbReference type="InterPro" id="IPR046373">
    <property type="entry name" value="Acyl-CoA_Oxase/DH_mid-dom_sf"/>
</dbReference>
<dbReference type="EC" id="1.14.14.9" evidence="6"/>
<dbReference type="PANTHER" id="PTHR36117:SF3">
    <property type="entry name" value="4-HYDROXYPHENYLACETATE 3-MONOOXYGENASE-RELATED"/>
    <property type="match status" value="1"/>
</dbReference>
<proteinExistence type="predicted"/>
<organism evidence="6 7">
    <name type="scientific">Sporosarcina quadrami</name>
    <dbReference type="NCBI Taxonomy" id="2762234"/>
    <lineage>
        <taxon>Bacteria</taxon>
        <taxon>Bacillati</taxon>
        <taxon>Bacillota</taxon>
        <taxon>Bacilli</taxon>
        <taxon>Bacillales</taxon>
        <taxon>Caryophanaceae</taxon>
        <taxon>Sporosarcina</taxon>
    </lineage>
</organism>
<dbReference type="Proteomes" id="UP000626786">
    <property type="component" value="Unassembled WGS sequence"/>
</dbReference>
<dbReference type="Gene3D" id="1.20.140.10">
    <property type="entry name" value="Butyryl-CoA Dehydrogenase, subunit A, domain 3"/>
    <property type="match status" value="1"/>
</dbReference>
<dbReference type="PIRSF" id="PIRSF000331">
    <property type="entry name" value="HpaA_HpaB"/>
    <property type="match status" value="1"/>
</dbReference>
<keyword evidence="7" id="KW-1185">Reference proteome</keyword>
<reference evidence="6 7" key="1">
    <citation type="submission" date="2020-08" db="EMBL/GenBank/DDBJ databases">
        <title>A Genomic Blueprint of the Chicken Gut Microbiome.</title>
        <authorList>
            <person name="Gilroy R."/>
            <person name="Ravi A."/>
            <person name="Getino M."/>
            <person name="Pursley I."/>
            <person name="Horton D.L."/>
            <person name="Alikhan N.-F."/>
            <person name="Baker D."/>
            <person name="Gharbi K."/>
            <person name="Hall N."/>
            <person name="Watson M."/>
            <person name="Adriaenssens E.M."/>
            <person name="Foster-Nyarko E."/>
            <person name="Jarju S."/>
            <person name="Secka A."/>
            <person name="Antonio M."/>
            <person name="Oren A."/>
            <person name="Chaudhuri R."/>
            <person name="La Ragione R.M."/>
            <person name="Hildebrand F."/>
            <person name="Pallen M.J."/>
        </authorList>
    </citation>
    <scope>NUCLEOTIDE SEQUENCE [LARGE SCALE GENOMIC DNA]</scope>
    <source>
        <strain evidence="6 7">Sa2YVA2</strain>
    </source>
</reference>
<dbReference type="PANTHER" id="PTHR36117">
    <property type="entry name" value="4-HYDROXYPHENYLACETATE 3-MONOOXYGENASE-RELATED"/>
    <property type="match status" value="1"/>
</dbReference>
<evidence type="ECO:0000256" key="3">
    <source>
        <dbReference type="ARBA" id="ARBA00023002"/>
    </source>
</evidence>
<comment type="caution">
    <text evidence="6">The sequence shown here is derived from an EMBL/GenBank/DDBJ whole genome shotgun (WGS) entry which is preliminary data.</text>
</comment>
<dbReference type="SUPFAM" id="SSF47203">
    <property type="entry name" value="Acyl-CoA dehydrogenase C-terminal domain-like"/>
    <property type="match status" value="1"/>
</dbReference>
<dbReference type="InterPro" id="IPR024674">
    <property type="entry name" value="HpaB/PvcC/4-BUDH_N"/>
</dbReference>
<sequence>MGAINGSEFLRRINQMDTEIWLDGERIKMPISERAAFRGLIQSKASLYDLQVQPELLDEMTFESPTTKERVGMSYLQPRTKDDLAKRRKMIERWARQSYGLLGRSPDYLNTVIMSFACSTALMEGKENCFPTHIQSLYERARDNDLSFTHTFITPQVNRSQAYFETGDEPIAARIVGQTKDGLIIKGARLLATQGGLTDEVLVFSSPSLFCEPEEAFAFSIPSDTKGLRFICRESFVGGDSSFNHPLSSRFEEIDSIVVFDNVLVPWECVLFHQNTEVAMNFFTSSAFHPFTIHQVITRQIVKTEFMLGVAENLVQTIHVGEYLHIQEKIAEIIISLETMKALLDKSELDATLDASGYMRPSIIPLQVASNIYPKVNPRFSEIIQLIGASGMVTLPTERDFQSAIAPDLAHYLQAATKPAEERVRIFRLAWDLTMSAFGARQTQYERYFFGDPVRSAGHLYRSYAKDTGMGMVDSALSLAKRK</sequence>
<evidence type="ECO:0000259" key="4">
    <source>
        <dbReference type="Pfam" id="PF03241"/>
    </source>
</evidence>
<evidence type="ECO:0000313" key="7">
    <source>
        <dbReference type="Proteomes" id="UP000626786"/>
    </source>
</evidence>
<feature type="domain" description="HpaB/PvcC/4-BUDH C-terminal" evidence="4">
    <location>
        <begin position="281"/>
        <end position="477"/>
    </location>
</feature>
<dbReference type="NCBIfam" id="TIGR02309">
    <property type="entry name" value="HpaB-1"/>
    <property type="match status" value="1"/>
</dbReference>